<proteinExistence type="predicted"/>
<feature type="compositionally biased region" description="Pro residues" evidence="1">
    <location>
        <begin position="524"/>
        <end position="534"/>
    </location>
</feature>
<accession>A0ABQ8U7P0</accession>
<protein>
    <submittedName>
        <fullName evidence="2">Uncharacterized protein</fullName>
    </submittedName>
</protein>
<evidence type="ECO:0000256" key="1">
    <source>
        <dbReference type="SAM" id="MobiDB-lite"/>
    </source>
</evidence>
<feature type="region of interest" description="Disordered" evidence="1">
    <location>
        <begin position="505"/>
        <end position="536"/>
    </location>
</feature>
<organism evidence="2 3">
    <name type="scientific">Paratrimastix pyriformis</name>
    <dbReference type="NCBI Taxonomy" id="342808"/>
    <lineage>
        <taxon>Eukaryota</taxon>
        <taxon>Metamonada</taxon>
        <taxon>Preaxostyla</taxon>
        <taxon>Paratrimastigidae</taxon>
        <taxon>Paratrimastix</taxon>
    </lineage>
</organism>
<dbReference type="EMBL" id="JAPMOS010000164">
    <property type="protein sequence ID" value="KAJ4454342.1"/>
    <property type="molecule type" value="Genomic_DNA"/>
</dbReference>
<reference evidence="2" key="1">
    <citation type="journal article" date="2022" name="bioRxiv">
        <title>Genomics of Preaxostyla Flagellates Illuminates Evolutionary Transitions and the Path Towards Mitochondrial Loss.</title>
        <authorList>
            <person name="Novak L.V.F."/>
            <person name="Treitli S.C."/>
            <person name="Pyrih J."/>
            <person name="Halakuc P."/>
            <person name="Pipaliya S.V."/>
            <person name="Vacek V."/>
            <person name="Brzon O."/>
            <person name="Soukal P."/>
            <person name="Eme L."/>
            <person name="Dacks J.B."/>
            <person name="Karnkowska A."/>
            <person name="Elias M."/>
            <person name="Hampl V."/>
        </authorList>
    </citation>
    <scope>NUCLEOTIDE SEQUENCE</scope>
    <source>
        <strain evidence="2">RCP-MX</strain>
    </source>
</reference>
<dbReference type="Proteomes" id="UP001141327">
    <property type="component" value="Unassembled WGS sequence"/>
</dbReference>
<keyword evidence="3" id="KW-1185">Reference proteome</keyword>
<evidence type="ECO:0000313" key="2">
    <source>
        <dbReference type="EMBL" id="KAJ4454342.1"/>
    </source>
</evidence>
<comment type="caution">
    <text evidence="2">The sequence shown here is derived from an EMBL/GenBank/DDBJ whole genome shotgun (WGS) entry which is preliminary data.</text>
</comment>
<evidence type="ECO:0000313" key="3">
    <source>
        <dbReference type="Proteomes" id="UP001141327"/>
    </source>
</evidence>
<gene>
    <name evidence="2" type="ORF">PAPYR_10973</name>
</gene>
<sequence>MLFSISTFRFSGQVQDFKTVFSIVNNPNFPFREAFPDFVMKQSLSLSLSLRPLSALSPPSLRPLSPPSPPSLRPLSALSPPSLRPLSALSPPSLRPLSALRPLRPLSALSPPSLRLSPPSLRPLSALSALSPPSLRPLSALSALSALSPPSLRPLSALSPPLSALSPPSPPSLRPLSALSPPSLRPLSALSPPSLRPLSALSPPSLRPLSALSPPSLRPLSALSPPSLRPLSALSPPSPPSALVSLILPRIGSLSAGPSVAELLVLLASCQRRPSQQLDYVTLVKGVKLRVPMPRNPKSHALDPLLLAATVTPGPLADQLGEASKRLQSDINDQELMAMIGSSGSGKTASIYSFLAHHFGILLIASTHGNGGSLAPQVVIDALAQCSPTTPDQNGAFAADLFLRLVFAYWTVLAECRQLGWTPLDCLLLQLYPVQFIGHDIFALVYSALASYPHRLVESLSSSVTNFLLSPSADLRHFPVFVDEAQVLAESANLFSPAHAHTPSIAPVPRLSTPPNSSTASLPDPQPAFSPRPPGADDSLRPAISPLAIALGRIAGVCTILSGTGLRMSDHVWILASAILKPGLHTYVGFGGHDSLAEVRQYLEGIYPDAAFWDLADHDLSLFIGRNRFAAYFLAEALERGNSAGAVGYTISHLVSDLTPMLKTCLATSYMKHPGSPNFREAYGRILLTSYMYGRPEIVSDRAALQLVELALARLIRRGSDLLVSIGEPLLLHAYCQLNPAPDWASSCLSLMPACSHGFLFERIMIPLLKNSLTGLLAHGGPSFEGYMLQPTIPVSAFWSGNYHLPDWMASINGRLPTPSIFLCDLEAGPDIACAVTNRDGQIRYLKFVKELSAEAEFGALLTLDPERVYHGVEPFHGNVLRCLADTPLMRILIVLGGASARTSVSPSRTHHPPKHPLIVLDSSHPYVTQLLDERTRELLVAMKCSSS</sequence>
<name>A0ABQ8U7P0_9EUKA</name>